<proteinExistence type="predicted"/>
<protein>
    <submittedName>
        <fullName evidence="1">Uncharacterized protein</fullName>
    </submittedName>
</protein>
<evidence type="ECO:0000313" key="1">
    <source>
        <dbReference type="EnsemblMetazoa" id="SCAU002219-PA"/>
    </source>
</evidence>
<dbReference type="AlphaFoldDB" id="A0A1I8NUR9"/>
<keyword evidence="2" id="KW-1185">Reference proteome</keyword>
<accession>A0A1I8NUR9</accession>
<dbReference type="KEGG" id="scac:106096008"/>
<dbReference type="EnsemblMetazoa" id="SCAU002219-RA">
    <property type="protein sequence ID" value="SCAU002219-PA"/>
    <property type="gene ID" value="SCAU002219"/>
</dbReference>
<dbReference type="Proteomes" id="UP000095300">
    <property type="component" value="Unassembled WGS sequence"/>
</dbReference>
<reference evidence="1" key="1">
    <citation type="submission" date="2020-05" db="UniProtKB">
        <authorList>
            <consortium name="EnsemblMetazoa"/>
        </authorList>
    </citation>
    <scope>IDENTIFICATION</scope>
    <source>
        <strain evidence="1">USDA</strain>
    </source>
</reference>
<dbReference type="STRING" id="35570.A0A1I8NUR9"/>
<evidence type="ECO:0000313" key="2">
    <source>
        <dbReference type="Proteomes" id="UP000095300"/>
    </source>
</evidence>
<name>A0A1I8NUR9_STOCA</name>
<gene>
    <name evidence="1" type="primary">106096008</name>
</gene>
<dbReference type="OrthoDB" id="415597at2759"/>
<sequence>MDTDNQIQNTSPTCYRDNNEQAYFKIENITVIKPPLLKVYYWQSLDIEGLNRKLLSDAHHIQHNFYLPTNHLHSNPQKIVFWLRNLSKNPVKLNLKRLQNCQCVPLQTRVGFNQFRSLYHCPHRRLINITQEIYQLDENDLVALTMVAYFYLYGSFVLSYEMSCSNSRIIILNFHVDIFNFEPLKSILTTELIPVNIKEYRSMSQAIWVRNITAKDLKFRFITSNRGLCLINSHMIIPRQSVWPLIVDYRPSDFTNELTLTLLFDGLRFDTPLTCKGILGEEYITSQSEAPLEDYECADMLHVVIPNKLQFNLELNDLRSLMVLVHNHNQKCMEFKWQTYSILDYFTFTFEPSQFTLKPHHSKLCVVHCKSYSKPLDFRYIPAVLEIHRILDKSTKIAQELLTEIESIDDPKWREGSYVEHVFLQIDLKVNFAKLDVFEVRGIEEKTKSSPMIIPMSHDDASTSMENVQHSESTIFEELFWDYLSRSSSFMRNTQMIARNLTYEEVIRAKQHSKSKEKPTKNEGLGICNIINYIVAESCRDLSKNYRFVPAELLETP</sequence>
<organism evidence="1 2">
    <name type="scientific">Stomoxys calcitrans</name>
    <name type="common">Stable fly</name>
    <name type="synonym">Conops calcitrans</name>
    <dbReference type="NCBI Taxonomy" id="35570"/>
    <lineage>
        <taxon>Eukaryota</taxon>
        <taxon>Metazoa</taxon>
        <taxon>Ecdysozoa</taxon>
        <taxon>Arthropoda</taxon>
        <taxon>Hexapoda</taxon>
        <taxon>Insecta</taxon>
        <taxon>Pterygota</taxon>
        <taxon>Neoptera</taxon>
        <taxon>Endopterygota</taxon>
        <taxon>Diptera</taxon>
        <taxon>Brachycera</taxon>
        <taxon>Muscomorpha</taxon>
        <taxon>Muscoidea</taxon>
        <taxon>Muscidae</taxon>
        <taxon>Stomoxys</taxon>
    </lineage>
</organism>
<dbReference type="VEuPathDB" id="VectorBase:SCAU002219"/>